<feature type="domain" description="TonB-dependent receptor plug" evidence="9">
    <location>
        <begin position="156"/>
        <end position="283"/>
    </location>
</feature>
<keyword evidence="3 8" id="KW-1134">Transmembrane beta strand</keyword>
<gene>
    <name evidence="10" type="ORF">ACFSAH_08250</name>
</gene>
<evidence type="ECO:0000256" key="4">
    <source>
        <dbReference type="ARBA" id="ARBA00022692"/>
    </source>
</evidence>
<evidence type="ECO:0000259" key="9">
    <source>
        <dbReference type="Pfam" id="PF07715"/>
    </source>
</evidence>
<protein>
    <submittedName>
        <fullName evidence="10">SusC/RagA family TonB-linked outer membrane protein</fullName>
    </submittedName>
</protein>
<dbReference type="InterPro" id="IPR012910">
    <property type="entry name" value="Plug_dom"/>
</dbReference>
<dbReference type="InterPro" id="IPR037066">
    <property type="entry name" value="Plug_dom_sf"/>
</dbReference>
<dbReference type="InterPro" id="IPR023997">
    <property type="entry name" value="TonB-dep_OMP_SusC/RagA_CS"/>
</dbReference>
<dbReference type="InterPro" id="IPR039426">
    <property type="entry name" value="TonB-dep_rcpt-like"/>
</dbReference>
<dbReference type="Gene3D" id="2.40.170.20">
    <property type="entry name" value="TonB-dependent receptor, beta-barrel domain"/>
    <property type="match status" value="1"/>
</dbReference>
<dbReference type="RefSeq" id="WP_379662242.1">
    <property type="nucleotide sequence ID" value="NZ_JBHUDG010000012.1"/>
</dbReference>
<dbReference type="NCBIfam" id="TIGR04057">
    <property type="entry name" value="SusC_RagA_signa"/>
    <property type="match status" value="1"/>
</dbReference>
<proteinExistence type="inferred from homology"/>
<comment type="similarity">
    <text evidence="8">Belongs to the TonB-dependent receptor family.</text>
</comment>
<sequence length="1091" mass="120484">MIYLRKMRIILFLFYTKYNSLQKDFNLDKKWGYRLLVRFSFLLLLISGLSHYSSLAQVPVLSIKGKIVDEIDGQVIVGARIENKAQKVLGITDVNGFYSVKIAKGEEMYIKMLGYEKKQIKVESSNPNFIIKMAQSATRLDEVVVTALNIEREQKALGYAITTITNQQLTDAISNNWTDALSGKVAGLNLVRSNAGPTGSNSIILRGESNLTGSNDALVVVDGVIINGGSGRMSGGSGAYLDETVVDYGSGLSDINPDDIENVTVLKGPGAAALYGSRGANGAIIITTKSGKTKEKGLGISINSNTSFGTINRMPLLQYEYGQGDDGVNYYSYGDTEDGTGTHRTTKAFGAKFDGQYFYQYDPVTNARGTTKTLWQPYKNGGFNEFFETAKTYTNSVSIDGGTDKTTARFSYTNVKNTWIIPNTGYDRNTVSMSVNSKPSKNLQVTSKLNYTSKTSDNLPAGGYNNQSIMYGYIFWQPSAPISWLRNYWLPGQENIKQSTPLMTGPDNPYLVAYEMLNKQNRNSVTGNIAATYNINKEMSFMIRTSMDLANDARSQQRPFDTHNFPKGMYRTQDVISREINSDFLFKYKKQVNKDLDLTASLGGAILKNYYNRNEVRADTLLFPGIFTFANSAVRLWTNPYRADYGINSVYGIVAAGYKNYAFLDFTFRNDWSSLLATPTSRNNVSILYPSVNGSLVLSEMLQLPSSFSYLKWRASVSGVGSGGTTPYKTSFTYQSDPSYAGGLYNPNVLNNPDLKPLYTYSYETGVELKMFKSRLGLDVTVYTSDTKDQILNSLLDQSAGYRYLVVNAGRVRNSGIEVALNGSPLKSKNGLSWTVNTTFSTNKNEILELSENLDEFTLQTGPGSNGYIIAHVGGSMGDLYGRGYLRSPDGQIVYKDGMPELSSDLLYLGNTMPTLKGSIQNQFRYKTLSFGFMFDAQYGAKAYSLTQGKMAVQGKTTATLAGRYNGIIGTGVMLNDLGEYVPNAIPVDDLSAYYDTHYGISNVEGSTFSTDFIKLREARIDYTFKKKLLAKAGLQRATLGFFGRDLFVFSKWPGFDPEFGTLSGSEINKGFEIGQFPSTRTFGVNLTVGF</sequence>
<keyword evidence="4 8" id="KW-0812">Transmembrane</keyword>
<organism evidence="10 11">
    <name type="scientific">Pseudopedobacter beijingensis</name>
    <dbReference type="NCBI Taxonomy" id="1207056"/>
    <lineage>
        <taxon>Bacteria</taxon>
        <taxon>Pseudomonadati</taxon>
        <taxon>Bacteroidota</taxon>
        <taxon>Sphingobacteriia</taxon>
        <taxon>Sphingobacteriales</taxon>
        <taxon>Sphingobacteriaceae</taxon>
        <taxon>Pseudopedobacter</taxon>
    </lineage>
</organism>
<dbReference type="NCBIfam" id="TIGR04056">
    <property type="entry name" value="OMP_RagA_SusC"/>
    <property type="match status" value="1"/>
</dbReference>
<dbReference type="Pfam" id="PF13715">
    <property type="entry name" value="CarbopepD_reg_2"/>
    <property type="match status" value="1"/>
</dbReference>
<evidence type="ECO:0000256" key="2">
    <source>
        <dbReference type="ARBA" id="ARBA00022448"/>
    </source>
</evidence>
<comment type="subcellular location">
    <subcellularLocation>
        <location evidence="1 8">Cell outer membrane</location>
        <topology evidence="1 8">Multi-pass membrane protein</topology>
    </subcellularLocation>
</comment>
<keyword evidence="11" id="KW-1185">Reference proteome</keyword>
<dbReference type="PANTHER" id="PTHR30069">
    <property type="entry name" value="TONB-DEPENDENT OUTER MEMBRANE RECEPTOR"/>
    <property type="match status" value="1"/>
</dbReference>
<dbReference type="PROSITE" id="PS52016">
    <property type="entry name" value="TONB_DEPENDENT_REC_3"/>
    <property type="match status" value="1"/>
</dbReference>
<dbReference type="InterPro" id="IPR008969">
    <property type="entry name" value="CarboxyPept-like_regulatory"/>
</dbReference>
<accession>A0ABW4IBZ8</accession>
<evidence type="ECO:0000256" key="1">
    <source>
        <dbReference type="ARBA" id="ARBA00004571"/>
    </source>
</evidence>
<comment type="caution">
    <text evidence="10">The sequence shown here is derived from an EMBL/GenBank/DDBJ whole genome shotgun (WGS) entry which is preliminary data.</text>
</comment>
<evidence type="ECO:0000313" key="10">
    <source>
        <dbReference type="EMBL" id="MFD1629864.1"/>
    </source>
</evidence>
<evidence type="ECO:0000256" key="8">
    <source>
        <dbReference type="PROSITE-ProRule" id="PRU01360"/>
    </source>
</evidence>
<dbReference type="Proteomes" id="UP001597118">
    <property type="component" value="Unassembled WGS sequence"/>
</dbReference>
<dbReference type="SUPFAM" id="SSF56935">
    <property type="entry name" value="Porins"/>
    <property type="match status" value="1"/>
</dbReference>
<evidence type="ECO:0000256" key="3">
    <source>
        <dbReference type="ARBA" id="ARBA00022452"/>
    </source>
</evidence>
<name>A0ABW4IBZ8_9SPHI</name>
<dbReference type="InterPro" id="IPR023996">
    <property type="entry name" value="TonB-dep_OMP_SusC/RagA"/>
</dbReference>
<evidence type="ECO:0000256" key="6">
    <source>
        <dbReference type="ARBA" id="ARBA00023136"/>
    </source>
</evidence>
<keyword evidence="6 8" id="KW-0472">Membrane</keyword>
<evidence type="ECO:0000256" key="7">
    <source>
        <dbReference type="ARBA" id="ARBA00023237"/>
    </source>
</evidence>
<keyword evidence="2 8" id="KW-0813">Transport</keyword>
<keyword evidence="5" id="KW-0732">Signal</keyword>
<evidence type="ECO:0000313" key="11">
    <source>
        <dbReference type="Proteomes" id="UP001597118"/>
    </source>
</evidence>
<evidence type="ECO:0000256" key="5">
    <source>
        <dbReference type="ARBA" id="ARBA00022729"/>
    </source>
</evidence>
<keyword evidence="7 8" id="KW-0998">Cell outer membrane</keyword>
<dbReference type="InterPro" id="IPR036942">
    <property type="entry name" value="Beta-barrel_TonB_sf"/>
</dbReference>
<dbReference type="Gene3D" id="2.170.130.10">
    <property type="entry name" value="TonB-dependent receptor, plug domain"/>
    <property type="match status" value="1"/>
</dbReference>
<dbReference type="SUPFAM" id="SSF49464">
    <property type="entry name" value="Carboxypeptidase regulatory domain-like"/>
    <property type="match status" value="1"/>
</dbReference>
<reference evidence="11" key="1">
    <citation type="journal article" date="2019" name="Int. J. Syst. Evol. Microbiol.">
        <title>The Global Catalogue of Microorganisms (GCM) 10K type strain sequencing project: providing services to taxonomists for standard genome sequencing and annotation.</title>
        <authorList>
            <consortium name="The Broad Institute Genomics Platform"/>
            <consortium name="The Broad Institute Genome Sequencing Center for Infectious Disease"/>
            <person name="Wu L."/>
            <person name="Ma J."/>
        </authorList>
    </citation>
    <scope>NUCLEOTIDE SEQUENCE [LARGE SCALE GENOMIC DNA]</scope>
    <source>
        <strain evidence="11">CCUG 53762</strain>
    </source>
</reference>
<dbReference type="Pfam" id="PF07715">
    <property type="entry name" value="Plug"/>
    <property type="match status" value="1"/>
</dbReference>
<dbReference type="PANTHER" id="PTHR30069:SF29">
    <property type="entry name" value="HEMOGLOBIN AND HEMOGLOBIN-HAPTOGLOBIN-BINDING PROTEIN 1-RELATED"/>
    <property type="match status" value="1"/>
</dbReference>
<dbReference type="EMBL" id="JBHUDG010000012">
    <property type="protein sequence ID" value="MFD1629864.1"/>
    <property type="molecule type" value="Genomic_DNA"/>
</dbReference>